<comment type="caution">
    <text evidence="2">The sequence shown here is derived from an EMBL/GenBank/DDBJ whole genome shotgun (WGS) entry which is preliminary data.</text>
</comment>
<gene>
    <name evidence="2" type="ORF">DY000_02020444</name>
</gene>
<dbReference type="Proteomes" id="UP000266723">
    <property type="component" value="Unassembled WGS sequence"/>
</dbReference>
<feature type="compositionally biased region" description="Basic and acidic residues" evidence="1">
    <location>
        <begin position="121"/>
        <end position="131"/>
    </location>
</feature>
<accession>A0ABQ7EBD7</accession>
<dbReference type="EMBL" id="QGKV02000299">
    <property type="protein sequence ID" value="KAF3594493.1"/>
    <property type="molecule type" value="Genomic_DNA"/>
</dbReference>
<feature type="region of interest" description="Disordered" evidence="1">
    <location>
        <begin position="121"/>
        <end position="143"/>
    </location>
</feature>
<proteinExistence type="predicted"/>
<evidence type="ECO:0000313" key="3">
    <source>
        <dbReference type="Proteomes" id="UP000266723"/>
    </source>
</evidence>
<reference evidence="2 3" key="1">
    <citation type="journal article" date="2020" name="BMC Genomics">
        <title>Intraspecific diversification of the crop wild relative Brassica cretica Lam. using demographic model selection.</title>
        <authorList>
            <person name="Kioukis A."/>
            <person name="Michalopoulou V.A."/>
            <person name="Briers L."/>
            <person name="Pirintsos S."/>
            <person name="Studholme D.J."/>
            <person name="Pavlidis P."/>
            <person name="Sarris P.F."/>
        </authorList>
    </citation>
    <scope>NUCLEOTIDE SEQUENCE [LARGE SCALE GENOMIC DNA]</scope>
    <source>
        <strain evidence="3">cv. PFS-1207/04</strain>
    </source>
</reference>
<organism evidence="2 3">
    <name type="scientific">Brassica cretica</name>
    <name type="common">Mustard</name>
    <dbReference type="NCBI Taxonomy" id="69181"/>
    <lineage>
        <taxon>Eukaryota</taxon>
        <taxon>Viridiplantae</taxon>
        <taxon>Streptophyta</taxon>
        <taxon>Embryophyta</taxon>
        <taxon>Tracheophyta</taxon>
        <taxon>Spermatophyta</taxon>
        <taxon>Magnoliopsida</taxon>
        <taxon>eudicotyledons</taxon>
        <taxon>Gunneridae</taxon>
        <taxon>Pentapetalae</taxon>
        <taxon>rosids</taxon>
        <taxon>malvids</taxon>
        <taxon>Brassicales</taxon>
        <taxon>Brassicaceae</taxon>
        <taxon>Brassiceae</taxon>
        <taxon>Brassica</taxon>
    </lineage>
</organism>
<protein>
    <submittedName>
        <fullName evidence="2">Uncharacterized protein</fullName>
    </submittedName>
</protein>
<evidence type="ECO:0000256" key="1">
    <source>
        <dbReference type="SAM" id="MobiDB-lite"/>
    </source>
</evidence>
<evidence type="ECO:0000313" key="2">
    <source>
        <dbReference type="EMBL" id="KAF3594493.1"/>
    </source>
</evidence>
<sequence length="143" mass="15974">MTVDASSEMTERDGRHLRFLWIIFLFGESGAWRYTLGEIVVLLELVGLSWTDSDKAAGRIQTRQLDLSADISYSLYERTDGGYLKRLLSSSGTVARAVSIAVGNSLRGARVPGQRYREKYREESRGMELAEKGQSGPNPTVRL</sequence>
<name>A0ABQ7EBD7_BRACR</name>
<keyword evidence="3" id="KW-1185">Reference proteome</keyword>